<dbReference type="AlphaFoldDB" id="A0A7K2IR22"/>
<feature type="region of interest" description="Disordered" evidence="1">
    <location>
        <begin position="1"/>
        <end position="22"/>
    </location>
</feature>
<accession>A0A7K2IR22</accession>
<dbReference type="Pfam" id="PF03559">
    <property type="entry name" value="Hexose_dehydrat"/>
    <property type="match status" value="2"/>
</dbReference>
<dbReference type="Proteomes" id="UP000467124">
    <property type="component" value="Unassembled WGS sequence"/>
</dbReference>
<feature type="domain" description="dTDP-4-dehydro-6-deoxy-alpha-D-glucopyranose 2,3-dehydratase" evidence="2">
    <location>
        <begin position="24"/>
        <end position="222"/>
    </location>
</feature>
<comment type="caution">
    <text evidence="3">The sequence shown here is derived from an EMBL/GenBank/DDBJ whole genome shotgun (WGS) entry which is preliminary data.</text>
</comment>
<reference evidence="3 4" key="1">
    <citation type="journal article" date="2019" name="Nat. Commun.">
        <title>The antimicrobial potential of Streptomyces from insect microbiomes.</title>
        <authorList>
            <person name="Chevrette M.G."/>
            <person name="Carlson C.M."/>
            <person name="Ortega H.E."/>
            <person name="Thomas C."/>
            <person name="Ananiev G.E."/>
            <person name="Barns K.J."/>
            <person name="Book A.J."/>
            <person name="Cagnazzo J."/>
            <person name="Carlos C."/>
            <person name="Flanigan W."/>
            <person name="Grubbs K.J."/>
            <person name="Horn H.A."/>
            <person name="Hoffmann F.M."/>
            <person name="Klassen J.L."/>
            <person name="Knack J.J."/>
            <person name="Lewin G.R."/>
            <person name="McDonald B.R."/>
            <person name="Muller L."/>
            <person name="Melo W.G.P."/>
            <person name="Pinto-Tomas A.A."/>
            <person name="Schmitz A."/>
            <person name="Wendt-Pienkowski E."/>
            <person name="Wildman S."/>
            <person name="Zhao M."/>
            <person name="Zhang F."/>
            <person name="Bugni T.S."/>
            <person name="Andes D.R."/>
            <person name="Pupo M.T."/>
            <person name="Currie C.R."/>
        </authorList>
    </citation>
    <scope>NUCLEOTIDE SEQUENCE [LARGE SCALE GENOMIC DNA]</scope>
    <source>
        <strain evidence="3 4">SID5840</strain>
    </source>
</reference>
<evidence type="ECO:0000256" key="1">
    <source>
        <dbReference type="SAM" id="MobiDB-lite"/>
    </source>
</evidence>
<name>A0A7K2IR22_9ACTN</name>
<proteinExistence type="predicted"/>
<dbReference type="InterPro" id="IPR038153">
    <property type="entry name" value="EvaA-like_sf"/>
</dbReference>
<dbReference type="GO" id="GO:0016829">
    <property type="term" value="F:lyase activity"/>
    <property type="evidence" value="ECO:0007669"/>
    <property type="project" value="InterPro"/>
</dbReference>
<evidence type="ECO:0000313" key="3">
    <source>
        <dbReference type="EMBL" id="MYR32432.1"/>
    </source>
</evidence>
<dbReference type="RefSeq" id="WP_161110743.1">
    <property type="nucleotide sequence ID" value="NZ_WWHY01000001.1"/>
</dbReference>
<feature type="domain" description="dTDP-4-dehydro-6-deoxy-alpha-D-glucopyranose 2,3-dehydratase" evidence="2">
    <location>
        <begin position="265"/>
        <end position="460"/>
    </location>
</feature>
<evidence type="ECO:0000313" key="4">
    <source>
        <dbReference type="Proteomes" id="UP000467124"/>
    </source>
</evidence>
<dbReference type="Gene3D" id="3.90.79.40">
    <property type="entry name" value="EvaA sugar 2,3-dehydratase subunit"/>
    <property type="match status" value="2"/>
</dbReference>
<organism evidence="3 4">
    <name type="scientific">Nocardiopsis alba</name>
    <dbReference type="NCBI Taxonomy" id="53437"/>
    <lineage>
        <taxon>Bacteria</taxon>
        <taxon>Bacillati</taxon>
        <taxon>Actinomycetota</taxon>
        <taxon>Actinomycetes</taxon>
        <taxon>Streptosporangiales</taxon>
        <taxon>Nocardiopsidaceae</taxon>
        <taxon>Nocardiopsis</taxon>
    </lineage>
</organism>
<feature type="compositionally biased region" description="Polar residues" evidence="1">
    <location>
        <begin position="11"/>
        <end position="21"/>
    </location>
</feature>
<dbReference type="EMBL" id="WWHY01000001">
    <property type="protein sequence ID" value="MYR32432.1"/>
    <property type="molecule type" value="Genomic_DNA"/>
</dbReference>
<evidence type="ECO:0000259" key="2">
    <source>
        <dbReference type="Pfam" id="PF03559"/>
    </source>
</evidence>
<protein>
    <submittedName>
        <fullName evidence="3">NDP-hexose 2,3-dehydratase</fullName>
    </submittedName>
</protein>
<sequence length="464" mass="51713">MTGRDAARFTGSASGHGTSQSTDDEIWEWWTGLPREDAFEVAPIPFDRMRGWGFDDKGNLVHDSGRFFSIEGLRIDTDDGVITQPIIDQPEVGILGLLMKDIGGTPHFLMQAKFEPGNLNVRQLSPTVQATRSNYIGVHNGRATPYVEHFRSAPRERVLVDVLQSEQGEWFWRKRNRNMVVEVEGDVEEREGFRWLTLAQINRLMATDDVINMDARTVLACLPLAPAEEPGPGEPDDAFVRALRRSYHVKDDDPAAANTLAGIVGLLTDVKVACTRDRRLVPLTEVEGWSITDEEIVDDARREFRVMAVDVRAEGREVGRWTQPLLEPHDVHTAVFLAKDIGGVLHVLLATRAEPGLADMVEFGPTVRLRSPEEDPGLPEGFAEALALDDPERVRRDVVLSEEGGRFRAARTRYRVIDAGGILPDRAPEGHCWATVGQLTELVRHGGYLTIEARTLLACLHGLW</sequence>
<dbReference type="InterPro" id="IPR005212">
    <property type="entry name" value="EvaA-like"/>
</dbReference>
<gene>
    <name evidence="3" type="ORF">GTW20_09140</name>
</gene>